<feature type="compositionally biased region" description="Polar residues" evidence="1">
    <location>
        <begin position="391"/>
        <end position="405"/>
    </location>
</feature>
<evidence type="ECO:0000313" key="3">
    <source>
        <dbReference type="Proteomes" id="UP000007305"/>
    </source>
</evidence>
<reference evidence="2" key="2">
    <citation type="submission" date="2019-07" db="EMBL/GenBank/DDBJ databases">
        <authorList>
            <person name="Seetharam A."/>
            <person name="Woodhouse M."/>
            <person name="Cannon E."/>
        </authorList>
    </citation>
    <scope>NUCLEOTIDE SEQUENCE [LARGE SCALE GENOMIC DNA]</scope>
    <source>
        <strain evidence="2">cv. B73</strain>
    </source>
</reference>
<keyword evidence="3" id="KW-1185">Reference proteome</keyword>
<reference evidence="3" key="1">
    <citation type="journal article" date="2009" name="Science">
        <title>The B73 maize genome: complexity, diversity, and dynamics.</title>
        <authorList>
            <person name="Schnable P.S."/>
            <person name="Ware D."/>
            <person name="Fulton R.S."/>
            <person name="Stein J.C."/>
            <person name="Wei F."/>
            <person name="Pasternak S."/>
            <person name="Liang C."/>
            <person name="Zhang J."/>
            <person name="Fulton L."/>
            <person name="Graves T.A."/>
            <person name="Minx P."/>
            <person name="Reily A.D."/>
            <person name="Courtney L."/>
            <person name="Kruchowski S.S."/>
            <person name="Tomlinson C."/>
            <person name="Strong C."/>
            <person name="Delehaunty K."/>
            <person name="Fronick C."/>
            <person name="Courtney B."/>
            <person name="Rock S.M."/>
            <person name="Belter E."/>
            <person name="Du F."/>
            <person name="Kim K."/>
            <person name="Abbott R.M."/>
            <person name="Cotton M."/>
            <person name="Levy A."/>
            <person name="Marchetto P."/>
            <person name="Ochoa K."/>
            <person name="Jackson S.M."/>
            <person name="Gillam B."/>
            <person name="Chen W."/>
            <person name="Yan L."/>
            <person name="Higginbotham J."/>
            <person name="Cardenas M."/>
            <person name="Waligorski J."/>
            <person name="Applebaum E."/>
            <person name="Phelps L."/>
            <person name="Falcone J."/>
            <person name="Kanchi K."/>
            <person name="Thane T."/>
            <person name="Scimone A."/>
            <person name="Thane N."/>
            <person name="Henke J."/>
            <person name="Wang T."/>
            <person name="Ruppert J."/>
            <person name="Shah N."/>
            <person name="Rotter K."/>
            <person name="Hodges J."/>
            <person name="Ingenthron E."/>
            <person name="Cordes M."/>
            <person name="Kohlberg S."/>
            <person name="Sgro J."/>
            <person name="Delgado B."/>
            <person name="Mead K."/>
            <person name="Chinwalla A."/>
            <person name="Leonard S."/>
            <person name="Crouse K."/>
            <person name="Collura K."/>
            <person name="Kudrna D."/>
            <person name="Currie J."/>
            <person name="He R."/>
            <person name="Angelova A."/>
            <person name="Rajasekar S."/>
            <person name="Mueller T."/>
            <person name="Lomeli R."/>
            <person name="Scara G."/>
            <person name="Ko A."/>
            <person name="Delaney K."/>
            <person name="Wissotski M."/>
            <person name="Lopez G."/>
            <person name="Campos D."/>
            <person name="Braidotti M."/>
            <person name="Ashley E."/>
            <person name="Golser W."/>
            <person name="Kim H."/>
            <person name="Lee S."/>
            <person name="Lin J."/>
            <person name="Dujmic Z."/>
            <person name="Kim W."/>
            <person name="Talag J."/>
            <person name="Zuccolo A."/>
            <person name="Fan C."/>
            <person name="Sebastian A."/>
            <person name="Kramer M."/>
            <person name="Spiegel L."/>
            <person name="Nascimento L."/>
            <person name="Zutavern T."/>
            <person name="Miller B."/>
            <person name="Ambroise C."/>
            <person name="Muller S."/>
            <person name="Spooner W."/>
            <person name="Narechania A."/>
            <person name="Ren L."/>
            <person name="Wei S."/>
            <person name="Kumari S."/>
            <person name="Faga B."/>
            <person name="Levy M.J."/>
            <person name="McMahan L."/>
            <person name="Van Buren P."/>
            <person name="Vaughn M.W."/>
            <person name="Ying K."/>
            <person name="Yeh C.-T."/>
            <person name="Emrich S.J."/>
            <person name="Jia Y."/>
            <person name="Kalyanaraman A."/>
            <person name="Hsia A.-P."/>
            <person name="Barbazuk W.B."/>
            <person name="Baucom R.S."/>
            <person name="Brutnell T.P."/>
            <person name="Carpita N.C."/>
            <person name="Chaparro C."/>
            <person name="Chia J.-M."/>
            <person name="Deragon J.-M."/>
            <person name="Estill J.C."/>
            <person name="Fu Y."/>
            <person name="Jeddeloh J.A."/>
            <person name="Han Y."/>
            <person name="Lee H."/>
            <person name="Li P."/>
            <person name="Lisch D.R."/>
            <person name="Liu S."/>
            <person name="Liu Z."/>
            <person name="Nagel D.H."/>
            <person name="McCann M.C."/>
            <person name="SanMiguel P."/>
            <person name="Myers A.M."/>
            <person name="Nettleton D."/>
            <person name="Nguyen J."/>
            <person name="Penning B.W."/>
            <person name="Ponnala L."/>
            <person name="Schneider K.L."/>
            <person name="Schwartz D.C."/>
            <person name="Sharma A."/>
            <person name="Soderlund C."/>
            <person name="Springer N.M."/>
            <person name="Sun Q."/>
            <person name="Wang H."/>
            <person name="Waterman M."/>
            <person name="Westerman R."/>
            <person name="Wolfgruber T.K."/>
            <person name="Yang L."/>
            <person name="Yu Y."/>
            <person name="Zhang L."/>
            <person name="Zhou S."/>
            <person name="Zhu Q."/>
            <person name="Bennetzen J.L."/>
            <person name="Dawe R.K."/>
            <person name="Jiang J."/>
            <person name="Jiang N."/>
            <person name="Presting G.G."/>
            <person name="Wessler S.R."/>
            <person name="Aluru S."/>
            <person name="Martienssen R.A."/>
            <person name="Clifton S.W."/>
            <person name="McCombie W.R."/>
            <person name="Wing R.A."/>
            <person name="Wilson R.K."/>
        </authorList>
    </citation>
    <scope>NUCLEOTIDE SEQUENCE [LARGE SCALE GENOMIC DNA]</scope>
    <source>
        <strain evidence="3">cv. B73</strain>
    </source>
</reference>
<organism evidence="2 3">
    <name type="scientific">Zea mays</name>
    <name type="common">Maize</name>
    <dbReference type="NCBI Taxonomy" id="4577"/>
    <lineage>
        <taxon>Eukaryota</taxon>
        <taxon>Viridiplantae</taxon>
        <taxon>Streptophyta</taxon>
        <taxon>Embryophyta</taxon>
        <taxon>Tracheophyta</taxon>
        <taxon>Spermatophyta</taxon>
        <taxon>Magnoliopsida</taxon>
        <taxon>Liliopsida</taxon>
        <taxon>Poales</taxon>
        <taxon>Poaceae</taxon>
        <taxon>PACMAD clade</taxon>
        <taxon>Panicoideae</taxon>
        <taxon>Andropogonodae</taxon>
        <taxon>Andropogoneae</taxon>
        <taxon>Tripsacinae</taxon>
        <taxon>Zea</taxon>
    </lineage>
</organism>
<dbReference type="AlphaFoldDB" id="A0A804RG43"/>
<accession>A0A804RG43</accession>
<dbReference type="FunCoup" id="A0A804RG43">
    <property type="interactions" value="1"/>
</dbReference>
<reference evidence="2" key="3">
    <citation type="submission" date="2021-05" db="UniProtKB">
        <authorList>
            <consortium name="EnsemblPlants"/>
        </authorList>
    </citation>
    <scope>IDENTIFICATION</scope>
    <source>
        <strain evidence="2">cv. B73</strain>
    </source>
</reference>
<dbReference type="Gramene" id="Zm00001eb425610_T001">
    <property type="protein sequence ID" value="Zm00001eb425610_P001"/>
    <property type="gene ID" value="Zm00001eb425610"/>
</dbReference>
<proteinExistence type="predicted"/>
<evidence type="ECO:0000256" key="1">
    <source>
        <dbReference type="SAM" id="MobiDB-lite"/>
    </source>
</evidence>
<name>A0A804RG43_MAIZE</name>
<sequence>MLRLEKQPASIRRRYGDERDVVYDGPAERAAVVGLGVVAQADEHHPGGARGGPELDLPSVGTASAAEIDVHGGFTRPGVRLELHPGRRGTIRRRGAAVGGVPGRELEPVPAPFHGGVHLLQERGFDAGHELHGARAARHREVRRVYVPDGLLVRHDLPPGQRGDGVLVHRRHQHPPRRARRDVRALLEAPVPQHVVVRRRLVRRLVVERLDGEGVDDGAARGVFLLPAVVGDYDGHEAGALRPEGPGVGVPADAGVHRLHGEFAGLGRRRGAGAGRRGGGRHAERLVLGAGARRGEREGVVRALREAADLLLDGGAGSQPQGLRAVRHRQDHVPLLLARAYELDVAGRLPAGDRVLPGHHRAAHLGLVWRVLEVAVLQRTCARGARWHGMRSQSPRGSRRTWTSL</sequence>
<evidence type="ECO:0000313" key="2">
    <source>
        <dbReference type="EnsemblPlants" id="Zm00001eb425610_P001"/>
    </source>
</evidence>
<dbReference type="InParanoid" id="A0A804RG43"/>
<feature type="region of interest" description="Disordered" evidence="1">
    <location>
        <begin position="386"/>
        <end position="405"/>
    </location>
</feature>
<protein>
    <submittedName>
        <fullName evidence="2">Uncharacterized protein</fullName>
    </submittedName>
</protein>
<dbReference type="Proteomes" id="UP000007305">
    <property type="component" value="Chromosome 10"/>
</dbReference>
<dbReference type="EnsemblPlants" id="Zm00001eb425610_T001">
    <property type="protein sequence ID" value="Zm00001eb425610_P001"/>
    <property type="gene ID" value="Zm00001eb425610"/>
</dbReference>